<keyword evidence="2" id="KW-1185">Reference proteome</keyword>
<proteinExistence type="predicted"/>
<dbReference type="RefSeq" id="WP_208843923.1">
    <property type="nucleotide sequence ID" value="NZ_CP072133.1"/>
</dbReference>
<organism evidence="1 2">
    <name type="scientific">Pseudoalteromonas xiamenensis</name>
    <dbReference type="NCBI Taxonomy" id="882626"/>
    <lineage>
        <taxon>Bacteria</taxon>
        <taxon>Pseudomonadati</taxon>
        <taxon>Pseudomonadota</taxon>
        <taxon>Gammaproteobacteria</taxon>
        <taxon>Alteromonadales</taxon>
        <taxon>Pseudoalteromonadaceae</taxon>
        <taxon>Pseudoalteromonas</taxon>
    </lineage>
</organism>
<sequence length="119" mass="13577">MEIQLEVKIDSPEYEVDMKTGLDTLQGTSDTIRTIAETILKKRIVQKKFSDSSIRTKMKKTFEGSYGMFFSLYIGPDMEPQYKEVGRSALLELLSFFMHDALHLIPDFTLGNRASKCAN</sequence>
<name>A0A975DI56_9GAMM</name>
<dbReference type="EMBL" id="CP072133">
    <property type="protein sequence ID" value="QTH72298.1"/>
    <property type="molecule type" value="Genomic_DNA"/>
</dbReference>
<evidence type="ECO:0000313" key="2">
    <source>
        <dbReference type="Proteomes" id="UP000664904"/>
    </source>
</evidence>
<dbReference type="AlphaFoldDB" id="A0A975DI56"/>
<dbReference type="Proteomes" id="UP000664904">
    <property type="component" value="Chromosome"/>
</dbReference>
<protein>
    <submittedName>
        <fullName evidence="1">Uncharacterized protein</fullName>
    </submittedName>
</protein>
<reference evidence="1" key="1">
    <citation type="submission" date="2021-03" db="EMBL/GenBank/DDBJ databases">
        <title>Complete Genome of Pseudoalteromonas xiamenensis STKMTI.2, a new potential marine bacterium producing anti-Vibrio compounds.</title>
        <authorList>
            <person name="Handayani D.P."/>
            <person name="Isnansetyo A."/>
            <person name="Istiqomah I."/>
            <person name="Jumina J."/>
        </authorList>
    </citation>
    <scope>NUCLEOTIDE SEQUENCE</scope>
    <source>
        <strain evidence="1">STKMTI.2</strain>
    </source>
</reference>
<accession>A0A975DI56</accession>
<dbReference type="KEGG" id="pxi:J5O05_05365"/>
<gene>
    <name evidence="1" type="ORF">J5O05_05365</name>
</gene>
<evidence type="ECO:0000313" key="1">
    <source>
        <dbReference type="EMBL" id="QTH72298.1"/>
    </source>
</evidence>